<comment type="caution">
    <text evidence="5">The sequence shown here is derived from an EMBL/GenBank/DDBJ whole genome shotgun (WGS) entry which is preliminary data.</text>
</comment>
<dbReference type="AlphaFoldDB" id="A0A1F2PGG7"/>
<dbReference type="PROSITE" id="PS50987">
    <property type="entry name" value="HTH_ARSR_2"/>
    <property type="match status" value="1"/>
</dbReference>
<dbReference type="GO" id="GO:0003677">
    <property type="term" value="F:DNA binding"/>
    <property type="evidence" value="ECO:0007669"/>
    <property type="project" value="UniProtKB-KW"/>
</dbReference>
<evidence type="ECO:0000256" key="2">
    <source>
        <dbReference type="ARBA" id="ARBA00023125"/>
    </source>
</evidence>
<dbReference type="PANTHER" id="PTHR33154">
    <property type="entry name" value="TRANSCRIPTIONAL REGULATOR, ARSR FAMILY"/>
    <property type="match status" value="1"/>
</dbReference>
<dbReference type="EMBL" id="LKEU01000036">
    <property type="protein sequence ID" value="OFV69801.1"/>
    <property type="molecule type" value="Genomic_DNA"/>
</dbReference>
<evidence type="ECO:0000313" key="5">
    <source>
        <dbReference type="EMBL" id="OFV69801.1"/>
    </source>
</evidence>
<dbReference type="Proteomes" id="UP000176244">
    <property type="component" value="Unassembled WGS sequence"/>
</dbReference>
<keyword evidence="1" id="KW-0805">Transcription regulation</keyword>
<name>A0A1F2PGG7_9FIRM</name>
<keyword evidence="2" id="KW-0238">DNA-binding</keyword>
<dbReference type="InterPro" id="IPR036390">
    <property type="entry name" value="WH_DNA-bd_sf"/>
</dbReference>
<dbReference type="InterPro" id="IPR011991">
    <property type="entry name" value="ArsR-like_HTH"/>
</dbReference>
<dbReference type="NCBIfam" id="NF033788">
    <property type="entry name" value="HTH_metalloreg"/>
    <property type="match status" value="1"/>
</dbReference>
<dbReference type="PRINTS" id="PR00778">
    <property type="entry name" value="HTHARSR"/>
</dbReference>
<dbReference type="GO" id="GO:0003700">
    <property type="term" value="F:DNA-binding transcription factor activity"/>
    <property type="evidence" value="ECO:0007669"/>
    <property type="project" value="InterPro"/>
</dbReference>
<dbReference type="PANTHER" id="PTHR33154:SF33">
    <property type="entry name" value="TRANSCRIPTIONAL REPRESSOR SDPR"/>
    <property type="match status" value="1"/>
</dbReference>
<gene>
    <name evidence="5" type="ORF">ACWI_26900</name>
</gene>
<dbReference type="InterPro" id="IPR001845">
    <property type="entry name" value="HTH_ArsR_DNA-bd_dom"/>
</dbReference>
<dbReference type="SUPFAM" id="SSF46785">
    <property type="entry name" value="Winged helix' DNA-binding domain"/>
    <property type="match status" value="1"/>
</dbReference>
<dbReference type="InterPro" id="IPR051081">
    <property type="entry name" value="HTH_MetalResp_TranReg"/>
</dbReference>
<reference evidence="5 6" key="1">
    <citation type="submission" date="2015-09" db="EMBL/GenBank/DDBJ databases">
        <title>Genome sequence of Acetobacterium wieringae DSM 1911.</title>
        <authorList>
            <person name="Poehlein A."/>
            <person name="Bengelsdorf F.R."/>
            <person name="Schiel-Bengelsdorf B."/>
            <person name="Duerre P."/>
            <person name="Daniel R."/>
        </authorList>
    </citation>
    <scope>NUCLEOTIDE SEQUENCE [LARGE SCALE GENOMIC DNA]</scope>
    <source>
        <strain evidence="5 6">DSM 1911</strain>
    </source>
</reference>
<keyword evidence="3" id="KW-0804">Transcription</keyword>
<protein>
    <submittedName>
        <fullName evidence="5">HTH-type transcriptional regulator</fullName>
    </submittedName>
</protein>
<dbReference type="Pfam" id="PF01022">
    <property type="entry name" value="HTH_5"/>
    <property type="match status" value="1"/>
</dbReference>
<proteinExistence type="predicted"/>
<dbReference type="CDD" id="cd00090">
    <property type="entry name" value="HTH_ARSR"/>
    <property type="match status" value="1"/>
</dbReference>
<feature type="domain" description="HTH arsR-type" evidence="4">
    <location>
        <begin position="7"/>
        <end position="110"/>
    </location>
</feature>
<accession>A0A1F2PGG7</accession>
<evidence type="ECO:0000313" key="6">
    <source>
        <dbReference type="Proteomes" id="UP000176244"/>
    </source>
</evidence>
<dbReference type="STRING" id="52694.ACWI_26900"/>
<evidence type="ECO:0000256" key="3">
    <source>
        <dbReference type="ARBA" id="ARBA00023163"/>
    </source>
</evidence>
<dbReference type="RefSeq" id="WP_070371962.1">
    <property type="nucleotide sequence ID" value="NZ_JAYFRG010000036.1"/>
</dbReference>
<dbReference type="InterPro" id="IPR036388">
    <property type="entry name" value="WH-like_DNA-bd_sf"/>
</dbReference>
<dbReference type="SMART" id="SM00418">
    <property type="entry name" value="HTH_ARSR"/>
    <property type="match status" value="1"/>
</dbReference>
<evidence type="ECO:0000256" key="1">
    <source>
        <dbReference type="ARBA" id="ARBA00023015"/>
    </source>
</evidence>
<sequence>MSNEQKALIEMFKDCQPLLTAIGDETRQLIMVAIMENGCYPGIRVGEITKKVNLSRPAVSHHIKILMDAKIVNVSKQGTMNFYYLDPEKSRLLHLKTLVEHIELLMKQCK</sequence>
<organism evidence="5 6">
    <name type="scientific">Acetobacterium wieringae</name>
    <dbReference type="NCBI Taxonomy" id="52694"/>
    <lineage>
        <taxon>Bacteria</taxon>
        <taxon>Bacillati</taxon>
        <taxon>Bacillota</taxon>
        <taxon>Clostridia</taxon>
        <taxon>Eubacteriales</taxon>
        <taxon>Eubacteriaceae</taxon>
        <taxon>Acetobacterium</taxon>
    </lineage>
</organism>
<dbReference type="Gene3D" id="1.10.10.10">
    <property type="entry name" value="Winged helix-like DNA-binding domain superfamily/Winged helix DNA-binding domain"/>
    <property type="match status" value="1"/>
</dbReference>
<dbReference type="OrthoDB" id="9798835at2"/>
<evidence type="ECO:0000259" key="4">
    <source>
        <dbReference type="PROSITE" id="PS50987"/>
    </source>
</evidence>